<evidence type="ECO:0000313" key="2">
    <source>
        <dbReference type="Proteomes" id="UP001604267"/>
    </source>
</evidence>
<keyword evidence="2" id="KW-1185">Reference proteome</keyword>
<gene>
    <name evidence="1" type="ORF">ACGFZB_27590</name>
</gene>
<proteinExistence type="predicted"/>
<dbReference type="Proteomes" id="UP001604267">
    <property type="component" value="Unassembled WGS sequence"/>
</dbReference>
<dbReference type="Pfam" id="PF10901">
    <property type="entry name" value="DUF2690"/>
    <property type="match status" value="1"/>
</dbReference>
<dbReference type="RefSeq" id="WP_388324064.1">
    <property type="nucleotide sequence ID" value="NZ_JBIBCC010000012.1"/>
</dbReference>
<evidence type="ECO:0000313" key="1">
    <source>
        <dbReference type="EMBL" id="MFG3014120.1"/>
    </source>
</evidence>
<organism evidence="1 2">
    <name type="scientific">Streptomyces cinerochromogenes</name>
    <dbReference type="NCBI Taxonomy" id="66422"/>
    <lineage>
        <taxon>Bacteria</taxon>
        <taxon>Bacillati</taxon>
        <taxon>Actinomycetota</taxon>
        <taxon>Actinomycetes</taxon>
        <taxon>Kitasatosporales</taxon>
        <taxon>Streptomycetaceae</taxon>
        <taxon>Streptomyces</taxon>
    </lineage>
</organism>
<sequence length="141" mass="14829">MSSSLRTWMVASVAAVSIVGSGTVSSDAVAAAGCRGNACDGRNPHTTRCDQDARNLGNPIRGEGGPAVRLRVSSRCSAAWVLIEKGDHAWKGRIDIRGGNSYHVNATPSRPAYSLMVGTSHAYRACKQDLSDGAWSCGGWH</sequence>
<dbReference type="InterPro" id="IPR021224">
    <property type="entry name" value="DUF2690"/>
</dbReference>
<name>A0ABW7BEK0_9ACTN</name>
<dbReference type="EMBL" id="JBICYV010000014">
    <property type="protein sequence ID" value="MFG3014120.1"/>
    <property type="molecule type" value="Genomic_DNA"/>
</dbReference>
<comment type="caution">
    <text evidence="1">The sequence shown here is derived from an EMBL/GenBank/DDBJ whole genome shotgun (WGS) entry which is preliminary data.</text>
</comment>
<reference evidence="1 2" key="1">
    <citation type="submission" date="2024-10" db="EMBL/GenBank/DDBJ databases">
        <title>The Natural Products Discovery Center: Release of the First 8490 Sequenced Strains for Exploring Actinobacteria Biosynthetic Diversity.</title>
        <authorList>
            <person name="Kalkreuter E."/>
            <person name="Kautsar S.A."/>
            <person name="Yang D."/>
            <person name="Bader C.D."/>
            <person name="Teijaro C.N."/>
            <person name="Fluegel L."/>
            <person name="Davis C.M."/>
            <person name="Simpson J.R."/>
            <person name="Lauterbach L."/>
            <person name="Steele A.D."/>
            <person name="Gui C."/>
            <person name="Meng S."/>
            <person name="Li G."/>
            <person name="Viehrig K."/>
            <person name="Ye F."/>
            <person name="Su P."/>
            <person name="Kiefer A.F."/>
            <person name="Nichols A."/>
            <person name="Cepeda A.J."/>
            <person name="Yan W."/>
            <person name="Fan B."/>
            <person name="Jiang Y."/>
            <person name="Adhikari A."/>
            <person name="Zheng C.-J."/>
            <person name="Schuster L."/>
            <person name="Cowan T.M."/>
            <person name="Smanski M.J."/>
            <person name="Chevrette M.G."/>
            <person name="De Carvalho L.P.S."/>
            <person name="Shen B."/>
        </authorList>
    </citation>
    <scope>NUCLEOTIDE SEQUENCE [LARGE SCALE GENOMIC DNA]</scope>
    <source>
        <strain evidence="1 2">NPDC048320</strain>
    </source>
</reference>
<protein>
    <submittedName>
        <fullName evidence="1">DUF2690 domain-containing protein</fullName>
    </submittedName>
</protein>
<accession>A0ABW7BEK0</accession>